<evidence type="ECO:0000256" key="1">
    <source>
        <dbReference type="SAM" id="Phobius"/>
    </source>
</evidence>
<sequence length="403" mass="45294">MMKNTKISQVVFWISVAIVFIGFMENIDALRYDLMVPLIGLGWILHFFYNGNKIDTQSTKSFIYISLLIVLIALPSVLKIFPHAHNLMRYTFYSFAVGMIVKVFSAYSVFAFLKGDINKLEKMIKYVIILNLSMFFLQFIVVFPTGYYIDPLRAITGEHSRYGGGMVIPVIGQVYRCTGFFEEPSTYSGFMVVLLASKLYLNPKVDRVVLAVAASIILSFSVAAIIYGLVIIGYFLLKSKASYLKYILFLLSPLFAAAIIAIALQRLTSLGGDAQDIRSNLNAMVFAQQLPILIFGNGALGIMPAAAEVMNNSGNVFKLGIASLNDNGMWLFFIIKFGFVGLAMIMSYLFFKSKSLLNRIMLLVIFLTKLSFLYFGFIFYFFLVFNNKPVLEEDANEAESEVE</sequence>
<keyword evidence="1" id="KW-0472">Membrane</keyword>
<proteinExistence type="predicted"/>
<evidence type="ECO:0000313" key="3">
    <source>
        <dbReference type="Proteomes" id="UP000241426"/>
    </source>
</evidence>
<reference evidence="2 3" key="1">
    <citation type="submission" date="2018-01" db="EMBL/GenBank/DDBJ databases">
        <title>Whole genome sequencing of Histamine producing bacteria.</title>
        <authorList>
            <person name="Butler K."/>
        </authorList>
    </citation>
    <scope>NUCLEOTIDE SEQUENCE [LARGE SCALE GENOMIC DNA]</scope>
    <source>
        <strain evidence="2 3">FS-7.2</strain>
    </source>
</reference>
<feature type="transmembrane region" description="Helical" evidence="1">
    <location>
        <begin position="30"/>
        <end position="49"/>
    </location>
</feature>
<gene>
    <name evidence="2" type="ORF">C9J27_14000</name>
</gene>
<keyword evidence="1" id="KW-1133">Transmembrane helix</keyword>
<protein>
    <submittedName>
        <fullName evidence="2">Uncharacterized protein</fullName>
    </submittedName>
</protein>
<feature type="transmembrane region" description="Helical" evidence="1">
    <location>
        <begin position="90"/>
        <end position="113"/>
    </location>
</feature>
<feature type="transmembrane region" description="Helical" evidence="1">
    <location>
        <begin position="185"/>
        <end position="201"/>
    </location>
</feature>
<dbReference type="RefSeq" id="WP_107289758.1">
    <property type="nucleotide sequence ID" value="NZ_PYNF01000012.1"/>
</dbReference>
<dbReference type="EMBL" id="PYNF01000012">
    <property type="protein sequence ID" value="PSU97855.1"/>
    <property type="molecule type" value="Genomic_DNA"/>
</dbReference>
<feature type="transmembrane region" description="Helical" evidence="1">
    <location>
        <begin position="61"/>
        <end position="78"/>
    </location>
</feature>
<keyword evidence="1" id="KW-0812">Transmembrane</keyword>
<dbReference type="AlphaFoldDB" id="A0A2T3KG87"/>
<organism evidence="2 3">
    <name type="scientific">Photobacterium kishitanii</name>
    <dbReference type="NCBI Taxonomy" id="318456"/>
    <lineage>
        <taxon>Bacteria</taxon>
        <taxon>Pseudomonadati</taxon>
        <taxon>Pseudomonadota</taxon>
        <taxon>Gammaproteobacteria</taxon>
        <taxon>Vibrionales</taxon>
        <taxon>Vibrionaceae</taxon>
        <taxon>Photobacterium</taxon>
    </lineage>
</organism>
<comment type="caution">
    <text evidence="2">The sequence shown here is derived from an EMBL/GenBank/DDBJ whole genome shotgun (WGS) entry which is preliminary data.</text>
</comment>
<feature type="transmembrane region" description="Helical" evidence="1">
    <location>
        <begin position="327"/>
        <end position="351"/>
    </location>
</feature>
<feature type="transmembrane region" description="Helical" evidence="1">
    <location>
        <begin position="125"/>
        <end position="149"/>
    </location>
</feature>
<evidence type="ECO:0000313" key="2">
    <source>
        <dbReference type="EMBL" id="PSU97855.1"/>
    </source>
</evidence>
<feature type="transmembrane region" description="Helical" evidence="1">
    <location>
        <begin position="285"/>
        <end position="307"/>
    </location>
</feature>
<feature type="transmembrane region" description="Helical" evidence="1">
    <location>
        <begin position="208"/>
        <end position="237"/>
    </location>
</feature>
<feature type="transmembrane region" description="Helical" evidence="1">
    <location>
        <begin position="243"/>
        <end position="264"/>
    </location>
</feature>
<accession>A0A2T3KG87</accession>
<feature type="transmembrane region" description="Helical" evidence="1">
    <location>
        <begin position="7"/>
        <end position="24"/>
    </location>
</feature>
<feature type="transmembrane region" description="Helical" evidence="1">
    <location>
        <begin position="360"/>
        <end position="383"/>
    </location>
</feature>
<dbReference type="Proteomes" id="UP000241426">
    <property type="component" value="Unassembled WGS sequence"/>
</dbReference>
<name>A0A2T3KG87_9GAMM</name>